<evidence type="ECO:0000256" key="12">
    <source>
        <dbReference type="ARBA" id="ARBA00023211"/>
    </source>
</evidence>
<evidence type="ECO:0000256" key="14">
    <source>
        <dbReference type="ARBA" id="ARBA00060881"/>
    </source>
</evidence>
<feature type="region of interest" description="Disordered" evidence="17">
    <location>
        <begin position="1"/>
        <end position="26"/>
    </location>
</feature>
<evidence type="ECO:0000256" key="3">
    <source>
        <dbReference type="ARBA" id="ARBA00013308"/>
    </source>
</evidence>
<dbReference type="Gene3D" id="3.40.50.10190">
    <property type="entry name" value="BRCT domain"/>
    <property type="match status" value="1"/>
</dbReference>
<evidence type="ECO:0000256" key="2">
    <source>
        <dbReference type="ARBA" id="ARBA00012722"/>
    </source>
</evidence>
<evidence type="ECO:0000256" key="17">
    <source>
        <dbReference type="SAM" id="MobiDB-lite"/>
    </source>
</evidence>
<dbReference type="FunFam" id="1.10.150.20:FF:000006">
    <property type="entry name" value="DNA ligase"/>
    <property type="match status" value="1"/>
</dbReference>
<keyword evidence="10 15" id="KW-0520">NAD</keyword>
<dbReference type="InterPro" id="IPR010994">
    <property type="entry name" value="RuvA_2-like"/>
</dbReference>
<evidence type="ECO:0000259" key="18">
    <source>
        <dbReference type="PROSITE" id="PS50172"/>
    </source>
</evidence>
<feature type="binding site" evidence="15">
    <location>
        <position position="175"/>
    </location>
    <ligand>
        <name>NAD(+)</name>
        <dbReference type="ChEBI" id="CHEBI:57540"/>
    </ligand>
</feature>
<dbReference type="AlphaFoldDB" id="H3KHR9"/>
<dbReference type="EC" id="6.5.1.2" evidence="2 15"/>
<comment type="caution">
    <text evidence="15">Lacks conserved residue(s) required for the propagation of feature annotation.</text>
</comment>
<sequence length="778" mass="84183">MTEERKTDPASDSSNSSGKEAQGFWGEAAAEALAPEAAPARMRELEAKISAADHAYYVLDDPILSDEEYDRLYHELAALEARFPELVSPASPTHRVSGAVREDLPKVTHAQPMLSIHTETDFTAEGAKAFDERVRKELGLTDEDAPVVYDCELKFDGLAMSMRYEKGVLVLAATRGDGTTGEDVTANVRTIRTIPLKLDGVPDVFEVRGEVIMHRADFHALNERQLKDGKKTFVNPRNAAAGSLRQLDPKVTAARRLHFYAYALGECSAPDFAASQTELLDRFKALGLPVADMRRRVEGPEALAAFHDEVAANRAELPFDIDGVVYKVDDFGLQRELGFLSREPRWACAHKYPPEEAVTVLEAIDVQVGRTGKLTPVARLAPVFVGGVTVSNATLHNESFIAELDLCIGDSVVVRRAGDVIPEVVRVLHERRPEGARRFQMPDHCPVCGSATIRDEEEKDTRCTGGLFCPAQVKLAIVHFASRRAAGIDGLGEKIVTMLVDEGLVSTPADLFHLTHEALTDFITATKGTEKPVRRMGPKAAQNLLDNLERAKSTTFARFIFALGCRHVGEATALTLATHFGTLDALRNATLEELTHVDDVGEIVGESVHAFFKEPHNEEVIGELITAGMHWPAVEKKTTASAVAGKTFVITGTLPTLKRDAAKDMLIAAGAKVAGSVSKKTDFVVAGAEAGSKLEKAEALGVKVIDEAEMLAMLSAPGEATAATEEAAAEEPASETPQEVPAETVKAAEPVKVAETVKPVEKHEPRAPLPEPIQETLF</sequence>
<feature type="binding site" evidence="15">
    <location>
        <position position="448"/>
    </location>
    <ligand>
        <name>Zn(2+)</name>
        <dbReference type="ChEBI" id="CHEBI:29105"/>
    </ligand>
</feature>
<keyword evidence="11 15" id="KW-0234">DNA repair</keyword>
<dbReference type="Gene3D" id="2.40.50.140">
    <property type="entry name" value="Nucleic acid-binding proteins"/>
    <property type="match status" value="1"/>
</dbReference>
<evidence type="ECO:0000256" key="13">
    <source>
        <dbReference type="ARBA" id="ARBA00034005"/>
    </source>
</evidence>
<dbReference type="PANTHER" id="PTHR23389">
    <property type="entry name" value="CHROMOSOME TRANSMISSION FIDELITY FACTOR 18"/>
    <property type="match status" value="1"/>
</dbReference>
<evidence type="ECO:0000256" key="8">
    <source>
        <dbReference type="ARBA" id="ARBA00022833"/>
    </source>
</evidence>
<dbReference type="Gene3D" id="6.20.10.30">
    <property type="match status" value="1"/>
</dbReference>
<keyword evidence="12 15" id="KW-0464">Manganese</keyword>
<dbReference type="InterPro" id="IPR001357">
    <property type="entry name" value="BRCT_dom"/>
</dbReference>
<protein>
    <recommendedName>
        <fullName evidence="3 15">DNA ligase</fullName>
        <ecNumber evidence="2 15">6.5.1.2</ecNumber>
    </recommendedName>
    <alternativeName>
        <fullName evidence="15">Polydeoxyribonucleotide synthase [NAD(+)]</fullName>
    </alternativeName>
</protein>
<dbReference type="GO" id="GO:0006281">
    <property type="term" value="P:DNA repair"/>
    <property type="evidence" value="ECO:0007669"/>
    <property type="project" value="UniProtKB-KW"/>
</dbReference>
<keyword evidence="6 15" id="KW-0479">Metal-binding</keyword>
<evidence type="ECO:0000256" key="6">
    <source>
        <dbReference type="ARBA" id="ARBA00022723"/>
    </source>
</evidence>
<dbReference type="InterPro" id="IPR013840">
    <property type="entry name" value="DNAligase_N"/>
</dbReference>
<dbReference type="InterPro" id="IPR033136">
    <property type="entry name" value="DNA_ligase_CS"/>
</dbReference>
<dbReference type="PANTHER" id="PTHR23389:SF9">
    <property type="entry name" value="DNA LIGASE"/>
    <property type="match status" value="1"/>
</dbReference>
<dbReference type="GO" id="GO:0006260">
    <property type="term" value="P:DNA replication"/>
    <property type="evidence" value="ECO:0007669"/>
    <property type="project" value="UniProtKB-KW"/>
</dbReference>
<evidence type="ECO:0000256" key="4">
    <source>
        <dbReference type="ARBA" id="ARBA00022598"/>
    </source>
</evidence>
<dbReference type="Pfam" id="PF01653">
    <property type="entry name" value="DNA_ligase_aden"/>
    <property type="match status" value="1"/>
</dbReference>
<evidence type="ECO:0000256" key="16">
    <source>
        <dbReference type="RuleBase" id="RU000618"/>
    </source>
</evidence>
<dbReference type="GO" id="GO:0046872">
    <property type="term" value="F:metal ion binding"/>
    <property type="evidence" value="ECO:0007669"/>
    <property type="project" value="UniProtKB-KW"/>
</dbReference>
<dbReference type="InterPro" id="IPR004150">
    <property type="entry name" value="NAD_DNA_ligase_OB"/>
</dbReference>
<dbReference type="SMART" id="SM00532">
    <property type="entry name" value="LIGANc"/>
    <property type="match status" value="1"/>
</dbReference>
<evidence type="ECO:0000256" key="15">
    <source>
        <dbReference type="HAMAP-Rule" id="MF_01588"/>
    </source>
</evidence>
<comment type="caution">
    <text evidence="19">The sequence shown here is derived from an EMBL/GenBank/DDBJ whole genome shotgun (WGS) entry which is preliminary data.</text>
</comment>
<dbReference type="FunFam" id="2.40.50.140:FF:000012">
    <property type="entry name" value="DNA ligase"/>
    <property type="match status" value="1"/>
</dbReference>
<comment type="function">
    <text evidence="1 15">DNA ligase that catalyzes the formation of phosphodiester linkages between 5'-phosphoryl and 3'-hydroxyl groups in double-stranded DNA using NAD as a coenzyme and as the energy source for the reaction. It is essential for DNA replication and repair of damaged DNA.</text>
</comment>
<feature type="active site" description="N6-AMP-lysine intermediate" evidence="15">
    <location>
        <position position="154"/>
    </location>
</feature>
<keyword evidence="5 15" id="KW-0235">DNA replication</keyword>
<feature type="binding site" evidence="15">
    <location>
        <position position="445"/>
    </location>
    <ligand>
        <name>Zn(2+)</name>
        <dbReference type="ChEBI" id="CHEBI:29105"/>
    </ligand>
</feature>
<dbReference type="PROSITE" id="PS01056">
    <property type="entry name" value="DNA_LIGASE_N2"/>
    <property type="match status" value="1"/>
</dbReference>
<evidence type="ECO:0000256" key="5">
    <source>
        <dbReference type="ARBA" id="ARBA00022705"/>
    </source>
</evidence>
<dbReference type="HAMAP" id="MF_01588">
    <property type="entry name" value="DNA_ligase_A"/>
    <property type="match status" value="1"/>
</dbReference>
<proteinExistence type="inferred from homology"/>
<evidence type="ECO:0000256" key="1">
    <source>
        <dbReference type="ARBA" id="ARBA00004067"/>
    </source>
</evidence>
<dbReference type="NCBIfam" id="TIGR00575">
    <property type="entry name" value="dnlj"/>
    <property type="match status" value="1"/>
</dbReference>
<keyword evidence="9 15" id="KW-0460">Magnesium</keyword>
<organism evidence="19 20">
    <name type="scientific">Sutterella parvirubra YIT 11816</name>
    <dbReference type="NCBI Taxonomy" id="762967"/>
    <lineage>
        <taxon>Bacteria</taxon>
        <taxon>Pseudomonadati</taxon>
        <taxon>Pseudomonadota</taxon>
        <taxon>Betaproteobacteria</taxon>
        <taxon>Burkholderiales</taxon>
        <taxon>Sutterellaceae</taxon>
        <taxon>Sutterella</taxon>
    </lineage>
</organism>
<dbReference type="PATRIC" id="fig|762967.3.peg.1826"/>
<dbReference type="Pfam" id="PF12826">
    <property type="entry name" value="HHH_2"/>
    <property type="match status" value="1"/>
</dbReference>
<keyword evidence="7 15" id="KW-0227">DNA damage</keyword>
<feature type="binding site" evidence="15">
    <location>
        <begin position="66"/>
        <end position="70"/>
    </location>
    <ligand>
        <name>NAD(+)</name>
        <dbReference type="ChEBI" id="CHEBI:57540"/>
    </ligand>
</feature>
<keyword evidence="4 15" id="KW-0436">Ligase</keyword>
<dbReference type="InterPro" id="IPR013839">
    <property type="entry name" value="DNAligase_adenylation"/>
</dbReference>
<comment type="cofactor">
    <cofactor evidence="15">
        <name>Mg(2+)</name>
        <dbReference type="ChEBI" id="CHEBI:18420"/>
    </cofactor>
    <cofactor evidence="15">
        <name>Mn(2+)</name>
        <dbReference type="ChEBI" id="CHEBI:29035"/>
    </cofactor>
</comment>
<feature type="binding site" evidence="15">
    <location>
        <position position="327"/>
    </location>
    <ligand>
        <name>NAD(+)</name>
        <dbReference type="ChEBI" id="CHEBI:57540"/>
    </ligand>
</feature>
<comment type="catalytic activity">
    <reaction evidence="13 15 16">
        <text>NAD(+) + (deoxyribonucleotide)n-3'-hydroxyl + 5'-phospho-(deoxyribonucleotide)m = (deoxyribonucleotide)n+m + AMP + beta-nicotinamide D-nucleotide.</text>
        <dbReference type="EC" id="6.5.1.2"/>
    </reaction>
</comment>
<dbReference type="FunFam" id="3.30.470.30:FF:000001">
    <property type="entry name" value="DNA ligase"/>
    <property type="match status" value="1"/>
</dbReference>
<dbReference type="Pfam" id="PF03120">
    <property type="entry name" value="OB_DNA_ligase"/>
    <property type="match status" value="1"/>
</dbReference>
<dbReference type="InterPro" id="IPR041663">
    <property type="entry name" value="DisA/LigA_HHH"/>
</dbReference>
<evidence type="ECO:0000256" key="11">
    <source>
        <dbReference type="ARBA" id="ARBA00023204"/>
    </source>
</evidence>
<feature type="domain" description="BRCT" evidence="18">
    <location>
        <begin position="638"/>
        <end position="707"/>
    </location>
</feature>
<feature type="binding site" evidence="15">
    <location>
        <position position="210"/>
    </location>
    <ligand>
        <name>NAD(+)</name>
        <dbReference type="ChEBI" id="CHEBI:57540"/>
    </ligand>
</feature>
<dbReference type="Gene3D" id="1.10.287.610">
    <property type="entry name" value="Helix hairpin bin"/>
    <property type="match status" value="1"/>
</dbReference>
<dbReference type="PIRSF" id="PIRSF001604">
    <property type="entry name" value="LigA"/>
    <property type="match status" value="1"/>
</dbReference>
<dbReference type="HOGENOM" id="CLU_007764_2_1_4"/>
<dbReference type="PROSITE" id="PS50172">
    <property type="entry name" value="BRCT"/>
    <property type="match status" value="1"/>
</dbReference>
<dbReference type="SUPFAM" id="SSF50249">
    <property type="entry name" value="Nucleic acid-binding proteins"/>
    <property type="match status" value="1"/>
</dbReference>
<keyword evidence="8 15" id="KW-0862">Zinc</keyword>
<dbReference type="Gene3D" id="1.10.150.20">
    <property type="entry name" value="5' to 3' exonuclease, C-terminal subdomain"/>
    <property type="match status" value="2"/>
</dbReference>
<feature type="binding site" evidence="15">
    <location>
        <position position="469"/>
    </location>
    <ligand>
        <name>Zn(2+)</name>
        <dbReference type="ChEBI" id="CHEBI:29105"/>
    </ligand>
</feature>
<dbReference type="InterPro" id="IPR018239">
    <property type="entry name" value="DNA_ligase_AS"/>
</dbReference>
<dbReference type="EMBL" id="AFBQ01000350">
    <property type="protein sequence ID" value="EHY30330.1"/>
    <property type="molecule type" value="Genomic_DNA"/>
</dbReference>
<feature type="compositionally biased region" description="Polar residues" evidence="17">
    <location>
        <begin position="10"/>
        <end position="19"/>
    </location>
</feature>
<evidence type="ECO:0000256" key="9">
    <source>
        <dbReference type="ARBA" id="ARBA00022842"/>
    </source>
</evidence>
<dbReference type="Gene3D" id="3.30.470.30">
    <property type="entry name" value="DNA ligase/mRNA capping enzyme"/>
    <property type="match status" value="1"/>
</dbReference>
<feature type="binding site" evidence="15">
    <location>
        <position position="351"/>
    </location>
    <ligand>
        <name>NAD(+)</name>
        <dbReference type="ChEBI" id="CHEBI:57540"/>
    </ligand>
</feature>
<dbReference type="RefSeq" id="WP_008543661.1">
    <property type="nucleotide sequence ID" value="NZ_JH605013.1"/>
</dbReference>
<feature type="binding site" evidence="15">
    <location>
        <begin position="115"/>
        <end position="116"/>
    </location>
    <ligand>
        <name>NAD(+)</name>
        <dbReference type="ChEBI" id="CHEBI:57540"/>
    </ligand>
</feature>
<feature type="binding site" evidence="15">
    <location>
        <position position="152"/>
    </location>
    <ligand>
        <name>NAD(+)</name>
        <dbReference type="ChEBI" id="CHEBI:57540"/>
    </ligand>
</feature>
<dbReference type="SMART" id="SM00292">
    <property type="entry name" value="BRCT"/>
    <property type="match status" value="1"/>
</dbReference>
<dbReference type="Pfam" id="PF00533">
    <property type="entry name" value="BRCT"/>
    <property type="match status" value="1"/>
</dbReference>
<evidence type="ECO:0000256" key="10">
    <source>
        <dbReference type="ARBA" id="ARBA00023027"/>
    </source>
</evidence>
<dbReference type="GO" id="GO:0003911">
    <property type="term" value="F:DNA ligase (NAD+) activity"/>
    <property type="evidence" value="ECO:0007669"/>
    <property type="project" value="UniProtKB-UniRule"/>
</dbReference>
<dbReference type="OrthoDB" id="9759736at2"/>
<dbReference type="InterPro" id="IPR012340">
    <property type="entry name" value="NA-bd_OB-fold"/>
</dbReference>
<dbReference type="Pfam" id="PF22745">
    <property type="entry name" value="Nlig-Ia"/>
    <property type="match status" value="1"/>
</dbReference>
<gene>
    <name evidence="15" type="primary">ligA</name>
    <name evidence="19" type="ORF">HMPREF9440_02315</name>
</gene>
<feature type="compositionally biased region" description="Low complexity" evidence="17">
    <location>
        <begin position="717"/>
        <end position="726"/>
    </location>
</feature>
<comment type="similarity">
    <text evidence="14 15">Belongs to the NAD-dependent DNA ligase family. LigA subfamily.</text>
</comment>
<keyword evidence="20" id="KW-1185">Reference proteome</keyword>
<dbReference type="STRING" id="762967.HMPREF9440_02315"/>
<name>H3KHR9_9BURK</name>
<evidence type="ECO:0000313" key="19">
    <source>
        <dbReference type="EMBL" id="EHY30330.1"/>
    </source>
</evidence>
<reference evidence="19 20" key="1">
    <citation type="submission" date="2011-11" db="EMBL/GenBank/DDBJ databases">
        <authorList>
            <person name="Weinstock G."/>
            <person name="Sodergren E."/>
            <person name="Clifton S."/>
            <person name="Fulton L."/>
            <person name="Fulton B."/>
            <person name="Courtney L."/>
            <person name="Fronick C."/>
            <person name="Harrison M."/>
            <person name="Strong C."/>
            <person name="Farmer C."/>
            <person name="Delahaunty K."/>
            <person name="Markovic C."/>
            <person name="Hall O."/>
            <person name="Minx P."/>
            <person name="Tomlinson C."/>
            <person name="Mitreva M."/>
            <person name="Hou S."/>
            <person name="Chen J."/>
            <person name="Wollam A."/>
            <person name="Pepin K.H."/>
            <person name="Johnson M."/>
            <person name="Bhonagiri V."/>
            <person name="Zhang X."/>
            <person name="Suruliraj S."/>
            <person name="Warren W."/>
            <person name="Chinwalla A."/>
            <person name="Mardis E.R."/>
            <person name="Wilson R.K."/>
        </authorList>
    </citation>
    <scope>NUCLEOTIDE SEQUENCE [LARGE SCALE GENOMIC DNA]</scope>
    <source>
        <strain evidence="19 20">YIT 11816</strain>
    </source>
</reference>
<dbReference type="CDD" id="cd17748">
    <property type="entry name" value="BRCT_DNA_ligase_like"/>
    <property type="match status" value="1"/>
</dbReference>
<evidence type="ECO:0000313" key="20">
    <source>
        <dbReference type="Proteomes" id="UP000004956"/>
    </source>
</evidence>
<dbReference type="Pfam" id="PF03119">
    <property type="entry name" value="DNA_ligase_ZBD"/>
    <property type="match status" value="1"/>
</dbReference>
<dbReference type="InterPro" id="IPR001679">
    <property type="entry name" value="DNA_ligase"/>
</dbReference>
<dbReference type="PROSITE" id="PS01055">
    <property type="entry name" value="DNA_LIGASE_N1"/>
    <property type="match status" value="1"/>
</dbReference>
<dbReference type="NCBIfam" id="NF005932">
    <property type="entry name" value="PRK07956.1"/>
    <property type="match status" value="1"/>
</dbReference>
<accession>H3KHR9</accession>
<dbReference type="CDD" id="cd00114">
    <property type="entry name" value="LIGANc"/>
    <property type="match status" value="1"/>
</dbReference>
<evidence type="ECO:0000256" key="7">
    <source>
        <dbReference type="ARBA" id="ARBA00022763"/>
    </source>
</evidence>
<dbReference type="SUPFAM" id="SSF56091">
    <property type="entry name" value="DNA ligase/mRNA capping enzyme, catalytic domain"/>
    <property type="match status" value="1"/>
</dbReference>
<dbReference type="Proteomes" id="UP000004956">
    <property type="component" value="Unassembled WGS sequence"/>
</dbReference>
<feature type="region of interest" description="Disordered" evidence="17">
    <location>
        <begin position="717"/>
        <end position="778"/>
    </location>
</feature>
<dbReference type="InterPro" id="IPR004149">
    <property type="entry name" value="Znf_DNAligase_C4"/>
</dbReference>
<dbReference type="SUPFAM" id="SSF47781">
    <property type="entry name" value="RuvA domain 2-like"/>
    <property type="match status" value="1"/>
</dbReference>
<dbReference type="GO" id="GO:0005829">
    <property type="term" value="C:cytosol"/>
    <property type="evidence" value="ECO:0007669"/>
    <property type="project" value="TreeGrafter"/>
</dbReference>
<dbReference type="InterPro" id="IPR036420">
    <property type="entry name" value="BRCT_dom_sf"/>
</dbReference>
<dbReference type="SUPFAM" id="SSF52113">
    <property type="entry name" value="BRCT domain"/>
    <property type="match status" value="1"/>
</dbReference>